<dbReference type="PROSITE" id="PS50977">
    <property type="entry name" value="HTH_TETR_2"/>
    <property type="match status" value="1"/>
</dbReference>
<keyword evidence="5" id="KW-1185">Reference proteome</keyword>
<feature type="domain" description="HTH tetR-type" evidence="3">
    <location>
        <begin position="14"/>
        <end position="74"/>
    </location>
</feature>
<dbReference type="RefSeq" id="WP_165099518.1">
    <property type="nucleotide sequence ID" value="NZ_JAAKGU010000006.1"/>
</dbReference>
<dbReference type="PANTHER" id="PTHR43479">
    <property type="entry name" value="ACREF/ENVCD OPERON REPRESSOR-RELATED"/>
    <property type="match status" value="1"/>
</dbReference>
<gene>
    <name evidence="4" type="ORF">G5B47_14910</name>
</gene>
<dbReference type="InterPro" id="IPR036271">
    <property type="entry name" value="Tet_transcr_reg_TetR-rel_C_sf"/>
</dbReference>
<dbReference type="PRINTS" id="PR00455">
    <property type="entry name" value="HTHTETR"/>
</dbReference>
<accession>A0A6M1PKH6</accession>
<dbReference type="SUPFAM" id="SSF46689">
    <property type="entry name" value="Homeodomain-like"/>
    <property type="match status" value="1"/>
</dbReference>
<dbReference type="Proteomes" id="UP000480151">
    <property type="component" value="Unassembled WGS sequence"/>
</dbReference>
<name>A0A6M1PKH6_9BACL</name>
<reference evidence="4 5" key="1">
    <citation type="submission" date="2020-02" db="EMBL/GenBank/DDBJ databases">
        <authorList>
            <person name="Gao J."/>
            <person name="Sun J."/>
        </authorList>
    </citation>
    <scope>NUCLEOTIDE SEQUENCE [LARGE SCALE GENOMIC DNA]</scope>
    <source>
        <strain evidence="4 5">7124</strain>
    </source>
</reference>
<evidence type="ECO:0000256" key="2">
    <source>
        <dbReference type="PROSITE-ProRule" id="PRU00335"/>
    </source>
</evidence>
<dbReference type="InterPro" id="IPR001647">
    <property type="entry name" value="HTH_TetR"/>
</dbReference>
<organism evidence="4 5">
    <name type="scientific">Paenibacillus apii</name>
    <dbReference type="NCBI Taxonomy" id="1850370"/>
    <lineage>
        <taxon>Bacteria</taxon>
        <taxon>Bacillati</taxon>
        <taxon>Bacillota</taxon>
        <taxon>Bacilli</taxon>
        <taxon>Bacillales</taxon>
        <taxon>Paenibacillaceae</taxon>
        <taxon>Paenibacillus</taxon>
    </lineage>
</organism>
<evidence type="ECO:0000256" key="1">
    <source>
        <dbReference type="ARBA" id="ARBA00023125"/>
    </source>
</evidence>
<dbReference type="GO" id="GO:0003677">
    <property type="term" value="F:DNA binding"/>
    <property type="evidence" value="ECO:0007669"/>
    <property type="project" value="UniProtKB-UniRule"/>
</dbReference>
<dbReference type="InterPro" id="IPR009057">
    <property type="entry name" value="Homeodomain-like_sf"/>
</dbReference>
<dbReference type="InterPro" id="IPR050624">
    <property type="entry name" value="HTH-type_Tx_Regulator"/>
</dbReference>
<dbReference type="EMBL" id="JAAKGU010000006">
    <property type="protein sequence ID" value="NGM83710.1"/>
    <property type="molecule type" value="Genomic_DNA"/>
</dbReference>
<dbReference type="SUPFAM" id="SSF48498">
    <property type="entry name" value="Tetracyclin repressor-like, C-terminal domain"/>
    <property type="match status" value="1"/>
</dbReference>
<keyword evidence="1 2" id="KW-0238">DNA-binding</keyword>
<evidence type="ECO:0000313" key="4">
    <source>
        <dbReference type="EMBL" id="NGM83710.1"/>
    </source>
</evidence>
<dbReference type="Pfam" id="PF00440">
    <property type="entry name" value="TetR_N"/>
    <property type="match status" value="1"/>
</dbReference>
<protein>
    <submittedName>
        <fullName evidence="4">TetR/AcrR family transcriptional regulator</fullName>
    </submittedName>
</protein>
<proteinExistence type="predicted"/>
<feature type="DNA-binding region" description="H-T-H motif" evidence="2">
    <location>
        <begin position="37"/>
        <end position="56"/>
    </location>
</feature>
<sequence>MTVYVDLSNKEIVNATKNRLIDIAIDAFSLKGFSGVSIRELTREAGIKESSFYNHFRSKEELQETIFANFRVSAEKIKPQVEHLEYIVKAMPLEAFLRQVYLNFMDHVLSPKMEEIWRILYLEQIRNKEAREIYLNELVGKSLWYMEAVFAKYIESGKIPPSSPAMLAAEYQYPVFSMISEFLLLRLDGKATDDIRRRMEEHIAFFARLAENKEES</sequence>
<dbReference type="Gene3D" id="1.10.357.10">
    <property type="entry name" value="Tetracycline Repressor, domain 2"/>
    <property type="match status" value="1"/>
</dbReference>
<comment type="caution">
    <text evidence="4">The sequence shown here is derived from an EMBL/GenBank/DDBJ whole genome shotgun (WGS) entry which is preliminary data.</text>
</comment>
<evidence type="ECO:0000259" key="3">
    <source>
        <dbReference type="PROSITE" id="PS50977"/>
    </source>
</evidence>
<dbReference type="AlphaFoldDB" id="A0A6M1PKH6"/>
<dbReference type="PANTHER" id="PTHR43479:SF11">
    <property type="entry name" value="ACREF_ENVCD OPERON REPRESSOR-RELATED"/>
    <property type="match status" value="1"/>
</dbReference>
<evidence type="ECO:0000313" key="5">
    <source>
        <dbReference type="Proteomes" id="UP000480151"/>
    </source>
</evidence>